<protein>
    <submittedName>
        <fullName evidence="1">Uncharacterized protein</fullName>
    </submittedName>
</protein>
<name>A0AAW3M8X7_9BACL</name>
<sequence length="62" mass="7062">MTLPKKNLTVYSFPLVEWDGKMKKTFPSPKNGQGKVVRSSFTLLSFEVFTSLQESTFSLINM</sequence>
<evidence type="ECO:0000313" key="1">
    <source>
        <dbReference type="EMBL" id="KTR25902.1"/>
    </source>
</evidence>
<accession>A0AAW3M8X7</accession>
<evidence type="ECO:0000313" key="2">
    <source>
        <dbReference type="Proteomes" id="UP000072605"/>
    </source>
</evidence>
<reference evidence="1 2" key="1">
    <citation type="journal article" date="2016" name="Front. Microbiol.">
        <title>Genomic Resource of Rice Seed Associated Bacteria.</title>
        <authorList>
            <person name="Midha S."/>
            <person name="Bansal K."/>
            <person name="Sharma S."/>
            <person name="Kumar N."/>
            <person name="Patil P.P."/>
            <person name="Chaudhry V."/>
            <person name="Patil P.B."/>
        </authorList>
    </citation>
    <scope>NUCLEOTIDE SEQUENCE [LARGE SCALE GENOMIC DNA]</scope>
    <source>
        <strain evidence="1 2">RSA11</strain>
    </source>
</reference>
<dbReference type="Proteomes" id="UP000072605">
    <property type="component" value="Unassembled WGS sequence"/>
</dbReference>
<dbReference type="AlphaFoldDB" id="A0AAW3M8X7"/>
<organism evidence="1 2">
    <name type="scientific">Exiguobacterium indicum</name>
    <dbReference type="NCBI Taxonomy" id="296995"/>
    <lineage>
        <taxon>Bacteria</taxon>
        <taxon>Bacillati</taxon>
        <taxon>Bacillota</taxon>
        <taxon>Bacilli</taxon>
        <taxon>Bacillales</taxon>
        <taxon>Bacillales Family XII. Incertae Sedis</taxon>
        <taxon>Exiguobacterium</taxon>
    </lineage>
</organism>
<dbReference type="EMBL" id="LDQV01000029">
    <property type="protein sequence ID" value="KTR25902.1"/>
    <property type="molecule type" value="Genomic_DNA"/>
</dbReference>
<comment type="caution">
    <text evidence="1">The sequence shown here is derived from an EMBL/GenBank/DDBJ whole genome shotgun (WGS) entry which is preliminary data.</text>
</comment>
<proteinExistence type="predicted"/>
<gene>
    <name evidence="1" type="ORF">RSA11_12660</name>
</gene>